<sequence>MRLFIRLIGTWLFALAVVLVIVDGTRSLAASELVITALGQVWQDVHPQSLEGLRAFLASRLFGPLLEQGVDALLGFPAWAVIGVPGLLLAYAGRSRRSRTFLTQDGI</sequence>
<proteinExistence type="predicted"/>
<evidence type="ECO:0000313" key="3">
    <source>
        <dbReference type="Proteomes" id="UP000183447"/>
    </source>
</evidence>
<dbReference type="STRING" id="665118.SAMN02983003_1888"/>
<name>A0A1K2HX94_9HYPH</name>
<reference evidence="2 3" key="1">
    <citation type="submission" date="2016-11" db="EMBL/GenBank/DDBJ databases">
        <authorList>
            <person name="Jaros S."/>
            <person name="Januszkiewicz K."/>
            <person name="Wedrychowicz H."/>
        </authorList>
    </citation>
    <scope>NUCLEOTIDE SEQUENCE [LARGE SCALE GENOMIC DNA]</scope>
    <source>
        <strain evidence="2 3">ATCC 23634</strain>
    </source>
</reference>
<evidence type="ECO:0000256" key="1">
    <source>
        <dbReference type="SAM" id="Phobius"/>
    </source>
</evidence>
<keyword evidence="1" id="KW-1133">Transmembrane helix</keyword>
<keyword evidence="3" id="KW-1185">Reference proteome</keyword>
<gene>
    <name evidence="2" type="ORF">SAMN02983003_1888</name>
</gene>
<accession>A0A1K2HX94</accession>
<dbReference type="OrthoDB" id="8139648at2"/>
<feature type="transmembrane region" description="Helical" evidence="1">
    <location>
        <begin position="72"/>
        <end position="92"/>
    </location>
</feature>
<protein>
    <submittedName>
        <fullName evidence="2">Uncharacterized protein</fullName>
    </submittedName>
</protein>
<keyword evidence="1" id="KW-0472">Membrane</keyword>
<dbReference type="AlphaFoldDB" id="A0A1K2HX94"/>
<dbReference type="RefSeq" id="WP_072341928.1">
    <property type="nucleotide sequence ID" value="NZ_FPKU01000002.1"/>
</dbReference>
<dbReference type="EMBL" id="FPKU01000002">
    <property type="protein sequence ID" value="SFZ84221.1"/>
    <property type="molecule type" value="Genomic_DNA"/>
</dbReference>
<dbReference type="Proteomes" id="UP000183447">
    <property type="component" value="Unassembled WGS sequence"/>
</dbReference>
<organism evidence="2 3">
    <name type="scientific">Devosia enhydra</name>
    <dbReference type="NCBI Taxonomy" id="665118"/>
    <lineage>
        <taxon>Bacteria</taxon>
        <taxon>Pseudomonadati</taxon>
        <taxon>Pseudomonadota</taxon>
        <taxon>Alphaproteobacteria</taxon>
        <taxon>Hyphomicrobiales</taxon>
        <taxon>Devosiaceae</taxon>
        <taxon>Devosia</taxon>
    </lineage>
</organism>
<keyword evidence="1" id="KW-0812">Transmembrane</keyword>
<evidence type="ECO:0000313" key="2">
    <source>
        <dbReference type="EMBL" id="SFZ84221.1"/>
    </source>
</evidence>